<dbReference type="Proteomes" id="UP000045842">
    <property type="component" value="Unassembled WGS sequence"/>
</dbReference>
<protein>
    <submittedName>
        <fullName evidence="1">Uncharacterized protein</fullName>
    </submittedName>
</protein>
<reference evidence="1 10" key="2">
    <citation type="submission" date="2017-10" db="EMBL/GenBank/DDBJ databases">
        <title>Clinical isolate obtained from a human patient with meningeal tuberculosis in michoacan, Mexico.</title>
        <authorList>
            <person name="Guillen-Nepita A.L."/>
            <person name="Negrete-Paz A.M."/>
            <person name="Vazquez-Marrufo G."/>
            <person name="Cruz-Hernandez A."/>
            <person name="Fresia P."/>
            <person name="Naya H."/>
            <person name="Vazquez-Garciduenas M.S."/>
        </authorList>
    </citation>
    <scope>NUCLEOTIDE SEQUENCE [LARGE SCALE GENOMIC DNA]</scope>
    <source>
        <strain evidence="10">Beijing/MYC004</strain>
        <strain evidence="1">MYC004</strain>
    </source>
</reference>
<dbReference type="EMBL" id="CNFU01000118">
    <property type="protein sequence ID" value="CKR23117.1"/>
    <property type="molecule type" value="Genomic_DNA"/>
</dbReference>
<reference evidence="6 7" key="1">
    <citation type="submission" date="2015-03" db="EMBL/GenBank/DDBJ databases">
        <authorList>
            <consortium name="Pathogen Informatics"/>
        </authorList>
    </citation>
    <scope>NUCLEOTIDE SEQUENCE [LARGE SCALE GENOMIC DNA]</scope>
    <source>
        <strain evidence="3 8">Bir 172</strain>
        <strain evidence="2 9">Bir 187</strain>
        <strain evidence="4 6">G09801536</strain>
        <strain evidence="5 7">P00601463</strain>
    </source>
</reference>
<evidence type="ECO:0000313" key="1">
    <source>
        <dbReference type="EMBL" id="AUS51481.1"/>
    </source>
</evidence>
<dbReference type="EMBL" id="CP024614">
    <property type="protein sequence ID" value="AUS51481.1"/>
    <property type="molecule type" value="Genomic_DNA"/>
</dbReference>
<evidence type="ECO:0000313" key="8">
    <source>
        <dbReference type="Proteomes" id="UP000048948"/>
    </source>
</evidence>
<evidence type="ECO:0000313" key="7">
    <source>
        <dbReference type="Proteomes" id="UP000048600"/>
    </source>
</evidence>
<accession>A0A0T9XVD8</accession>
<evidence type="ECO:0000313" key="6">
    <source>
        <dbReference type="Proteomes" id="UP000045842"/>
    </source>
</evidence>
<evidence type="ECO:0000313" key="3">
    <source>
        <dbReference type="EMBL" id="CKS01489.1"/>
    </source>
</evidence>
<evidence type="ECO:0000313" key="4">
    <source>
        <dbReference type="EMBL" id="COV92933.1"/>
    </source>
</evidence>
<dbReference type="EMBL" id="CHKL01000422">
    <property type="protein sequence ID" value="COW74888.1"/>
    <property type="molecule type" value="Genomic_DNA"/>
</dbReference>
<proteinExistence type="predicted"/>
<evidence type="ECO:0000313" key="5">
    <source>
        <dbReference type="EMBL" id="COW74888.1"/>
    </source>
</evidence>
<dbReference type="EMBL" id="CNGE01000145">
    <property type="protein sequence ID" value="CKS01489.1"/>
    <property type="molecule type" value="Genomic_DNA"/>
</dbReference>
<gene>
    <name evidence="1" type="ORF">CAB90_02621</name>
    <name evidence="4" type="ORF">ERS007679_02726</name>
    <name evidence="5" type="ORF">ERS007741_03072</name>
    <name evidence="3" type="ORF">ERS027646_01107</name>
    <name evidence="2" type="ORF">ERS027661_00834</name>
</gene>
<dbReference type="Proteomes" id="UP000049023">
    <property type="component" value="Unassembled WGS sequence"/>
</dbReference>
<dbReference type="EMBL" id="CSAD01000404">
    <property type="protein sequence ID" value="COV92933.1"/>
    <property type="molecule type" value="Genomic_DNA"/>
</dbReference>
<name>A0A0T9XVD8_MYCTX</name>
<dbReference type="Proteomes" id="UP000048600">
    <property type="component" value="Unassembled WGS sequence"/>
</dbReference>
<sequence>MCVSRGGMLERAKFPRRLFCRNEYILFSKVSSLHATRCDSAIDAKPGLRRLIRAHLDTIHRVTPCLNRRSGLPAARGIKYIEMAQADERPVVGG</sequence>
<dbReference type="Proteomes" id="UP000048948">
    <property type="component" value="Unassembled WGS sequence"/>
</dbReference>
<dbReference type="AlphaFoldDB" id="A0A0T9XVD8"/>
<evidence type="ECO:0000313" key="10">
    <source>
        <dbReference type="Proteomes" id="UP000236349"/>
    </source>
</evidence>
<organism evidence="1 10">
    <name type="scientific">Mycobacterium tuberculosis</name>
    <dbReference type="NCBI Taxonomy" id="1773"/>
    <lineage>
        <taxon>Bacteria</taxon>
        <taxon>Bacillati</taxon>
        <taxon>Actinomycetota</taxon>
        <taxon>Actinomycetes</taxon>
        <taxon>Mycobacteriales</taxon>
        <taxon>Mycobacteriaceae</taxon>
        <taxon>Mycobacterium</taxon>
        <taxon>Mycobacterium tuberculosis complex</taxon>
    </lineage>
</organism>
<dbReference type="Proteomes" id="UP000236349">
    <property type="component" value="Chromosome"/>
</dbReference>
<evidence type="ECO:0000313" key="9">
    <source>
        <dbReference type="Proteomes" id="UP000049023"/>
    </source>
</evidence>
<evidence type="ECO:0000313" key="2">
    <source>
        <dbReference type="EMBL" id="CKR23117.1"/>
    </source>
</evidence>